<proteinExistence type="predicted"/>
<dbReference type="Proteomes" id="UP000215914">
    <property type="component" value="Chromosome 11"/>
</dbReference>
<gene>
    <name evidence="2" type="ORF">HannXRQ_Chr11g0322071</name>
</gene>
<accession>A0A251T9R6</accession>
<feature type="region of interest" description="Disordered" evidence="1">
    <location>
        <begin position="1"/>
        <end position="31"/>
    </location>
</feature>
<evidence type="ECO:0000256" key="1">
    <source>
        <dbReference type="SAM" id="MobiDB-lite"/>
    </source>
</evidence>
<keyword evidence="3" id="KW-1185">Reference proteome</keyword>
<protein>
    <submittedName>
        <fullName evidence="2">Uncharacterized protein</fullName>
    </submittedName>
</protein>
<dbReference type="InterPro" id="IPR008507">
    <property type="entry name" value="DUF789"/>
</dbReference>
<dbReference type="PANTHER" id="PTHR31343:SF65">
    <property type="entry name" value="DUF789 DOMAIN-CONTAINING PROTEIN"/>
    <property type="match status" value="1"/>
</dbReference>
<evidence type="ECO:0000313" key="3">
    <source>
        <dbReference type="Proteomes" id="UP000215914"/>
    </source>
</evidence>
<dbReference type="AlphaFoldDB" id="A0A251T9R6"/>
<reference evidence="3" key="1">
    <citation type="journal article" date="2017" name="Nature">
        <title>The sunflower genome provides insights into oil metabolism, flowering and Asterid evolution.</title>
        <authorList>
            <person name="Badouin H."/>
            <person name="Gouzy J."/>
            <person name="Grassa C.J."/>
            <person name="Murat F."/>
            <person name="Staton S.E."/>
            <person name="Cottret L."/>
            <person name="Lelandais-Briere C."/>
            <person name="Owens G.L."/>
            <person name="Carrere S."/>
            <person name="Mayjonade B."/>
            <person name="Legrand L."/>
            <person name="Gill N."/>
            <person name="Kane N.C."/>
            <person name="Bowers J.E."/>
            <person name="Hubner S."/>
            <person name="Bellec A."/>
            <person name="Berard A."/>
            <person name="Berges H."/>
            <person name="Blanchet N."/>
            <person name="Boniface M.C."/>
            <person name="Brunel D."/>
            <person name="Catrice O."/>
            <person name="Chaidir N."/>
            <person name="Claudel C."/>
            <person name="Donnadieu C."/>
            <person name="Faraut T."/>
            <person name="Fievet G."/>
            <person name="Helmstetter N."/>
            <person name="King M."/>
            <person name="Knapp S.J."/>
            <person name="Lai Z."/>
            <person name="Le Paslier M.C."/>
            <person name="Lippi Y."/>
            <person name="Lorenzon L."/>
            <person name="Mandel J.R."/>
            <person name="Marage G."/>
            <person name="Marchand G."/>
            <person name="Marquand E."/>
            <person name="Bret-Mestries E."/>
            <person name="Morien E."/>
            <person name="Nambeesan S."/>
            <person name="Nguyen T."/>
            <person name="Pegot-Espagnet P."/>
            <person name="Pouilly N."/>
            <person name="Raftis F."/>
            <person name="Sallet E."/>
            <person name="Schiex T."/>
            <person name="Thomas J."/>
            <person name="Vandecasteele C."/>
            <person name="Vares D."/>
            <person name="Vear F."/>
            <person name="Vautrin S."/>
            <person name="Crespi M."/>
            <person name="Mangin B."/>
            <person name="Burke J.M."/>
            <person name="Salse J."/>
            <person name="Munos S."/>
            <person name="Vincourt P."/>
            <person name="Rieseberg L.H."/>
            <person name="Langlade N.B."/>
        </authorList>
    </citation>
    <scope>NUCLEOTIDE SEQUENCE [LARGE SCALE GENOMIC DNA]</scope>
    <source>
        <strain evidence="3">cv. SF193</strain>
    </source>
</reference>
<dbReference type="EMBL" id="CM007900">
    <property type="protein sequence ID" value="OTG06691.1"/>
    <property type="molecule type" value="Genomic_DNA"/>
</dbReference>
<sequence>MTRPDPNRTEPTRLLGNQHEHPPVMNPGKTGTPKISLPVFVLASFKLKEPLWINNEGELLTDLLQAADSWLANLQVNHLHLVHVC</sequence>
<dbReference type="InParanoid" id="A0A251T9R6"/>
<dbReference type="PANTHER" id="PTHR31343">
    <property type="entry name" value="T15D22.8"/>
    <property type="match status" value="1"/>
</dbReference>
<evidence type="ECO:0000313" key="2">
    <source>
        <dbReference type="EMBL" id="OTG06691.1"/>
    </source>
</evidence>
<name>A0A251T9R6_HELAN</name>
<organism evidence="2 3">
    <name type="scientific">Helianthus annuus</name>
    <name type="common">Common sunflower</name>
    <dbReference type="NCBI Taxonomy" id="4232"/>
    <lineage>
        <taxon>Eukaryota</taxon>
        <taxon>Viridiplantae</taxon>
        <taxon>Streptophyta</taxon>
        <taxon>Embryophyta</taxon>
        <taxon>Tracheophyta</taxon>
        <taxon>Spermatophyta</taxon>
        <taxon>Magnoliopsida</taxon>
        <taxon>eudicotyledons</taxon>
        <taxon>Gunneridae</taxon>
        <taxon>Pentapetalae</taxon>
        <taxon>asterids</taxon>
        <taxon>campanulids</taxon>
        <taxon>Asterales</taxon>
        <taxon>Asteraceae</taxon>
        <taxon>Asteroideae</taxon>
        <taxon>Heliantheae alliance</taxon>
        <taxon>Heliantheae</taxon>
        <taxon>Helianthus</taxon>
    </lineage>
</organism>
<feature type="compositionally biased region" description="Basic and acidic residues" evidence="1">
    <location>
        <begin position="1"/>
        <end position="11"/>
    </location>
</feature>
<dbReference type="Pfam" id="PF05623">
    <property type="entry name" value="DUF789"/>
    <property type="match status" value="1"/>
</dbReference>